<dbReference type="EMBL" id="JOSX01000020">
    <property type="protein sequence ID" value="KEK14334.1"/>
    <property type="molecule type" value="Genomic_DNA"/>
</dbReference>
<reference evidence="22 31" key="8">
    <citation type="journal article" date="2018" name="J Appl Environ Microbiol">
        <title>The gut symbionts Lactobacillus reuteri R2lc and 2010 encode a polyketide synthase cluster that activates the mammalian aryl-hydrocarbon receptor.</title>
        <authorList>
            <person name="Ozcam M."/>
            <person name="Roos S."/>
            <person name="Van Pijkeren J.P."/>
        </authorList>
    </citation>
    <scope>NUCLEOTIDE SEQUENCE [LARGE SCALE GENOMIC DNA]</scope>
    <source>
        <strain evidence="22 31">R2lc</strain>
    </source>
</reference>
<dbReference type="EMBL" id="NFHN01000003">
    <property type="protein sequence ID" value="OUN50005.1"/>
    <property type="molecule type" value="Genomic_DNA"/>
</dbReference>
<dbReference type="GO" id="GO:0005840">
    <property type="term" value="C:ribosome"/>
    <property type="evidence" value="ECO:0007669"/>
    <property type="project" value="InterPro"/>
</dbReference>
<dbReference type="Proteomes" id="UP001217945">
    <property type="component" value="Unassembled WGS sequence"/>
</dbReference>
<dbReference type="Proteomes" id="UP000441557">
    <property type="component" value="Unassembled WGS sequence"/>
</dbReference>
<dbReference type="RefSeq" id="WP_003663814.1">
    <property type="nucleotide sequence ID" value="NZ_CABFNG010000044.1"/>
</dbReference>
<dbReference type="EMBL" id="MKQH01000012">
    <property type="protein sequence ID" value="OJI11458.1"/>
    <property type="molecule type" value="Genomic_DNA"/>
</dbReference>
<evidence type="ECO:0000313" key="11">
    <source>
        <dbReference type="EMBL" id="MRG75230.1"/>
    </source>
</evidence>
<evidence type="ECO:0000313" key="22">
    <source>
        <dbReference type="EMBL" id="RMX26163.1"/>
    </source>
</evidence>
<evidence type="ECO:0000256" key="4">
    <source>
        <dbReference type="ARBA" id="ARBA00023186"/>
    </source>
</evidence>
<evidence type="ECO:0000313" key="28">
    <source>
        <dbReference type="Proteomes" id="UP000195868"/>
    </source>
</evidence>
<dbReference type="EMBL" id="PZQO01000004">
    <property type="protein sequence ID" value="PTM30454.1"/>
    <property type="molecule type" value="Genomic_DNA"/>
</dbReference>
<evidence type="ECO:0000313" key="34">
    <source>
        <dbReference type="Proteomes" id="UP000441557"/>
    </source>
</evidence>
<dbReference type="EMBL" id="CP041676">
    <property type="protein sequence ID" value="QDR72327.1"/>
    <property type="molecule type" value="Genomic_DNA"/>
</dbReference>
<dbReference type="Pfam" id="PF01782">
    <property type="entry name" value="RimM"/>
    <property type="match status" value="1"/>
</dbReference>
<evidence type="ECO:0000313" key="25">
    <source>
        <dbReference type="Proteomes" id="UP000095141"/>
    </source>
</evidence>
<dbReference type="Gene3D" id="2.30.30.240">
    <property type="entry name" value="PRC-barrel domain"/>
    <property type="match status" value="1"/>
</dbReference>
<keyword evidence="4 5" id="KW-0143">Chaperone</keyword>
<evidence type="ECO:0000313" key="24">
    <source>
        <dbReference type="Proteomes" id="UP000027731"/>
    </source>
</evidence>
<dbReference type="Proteomes" id="UP000430985">
    <property type="component" value="Unassembled WGS sequence"/>
</dbReference>
<dbReference type="Proteomes" id="UP000276940">
    <property type="component" value="Unassembled WGS sequence"/>
</dbReference>
<reference evidence="9" key="16">
    <citation type="submission" date="2023-02" db="EMBL/GenBank/DDBJ databases">
        <title>Complete genome sequence of Limosilactobacillus reuteri SRCM217616 isolated from Bos taurus feces.</title>
        <authorList>
            <person name="Yang H.-G."/>
            <person name="Kim J.-W."/>
            <person name="Ha G.-S."/>
            <person name="Yang H.-J."/>
            <person name="Jeong D.-Y."/>
        </authorList>
    </citation>
    <scope>NUCLEOTIDE SEQUENCE</scope>
    <source>
        <strain evidence="9">SRCM217616</strain>
    </source>
</reference>
<evidence type="ECO:0000313" key="16">
    <source>
        <dbReference type="EMBL" id="OJI11458.1"/>
    </source>
</evidence>
<reference evidence="15 25" key="2">
    <citation type="submission" date="2016-08" db="EMBL/GenBank/DDBJ databases">
        <title>Probiotic bacterium isolated from chicken gut.</title>
        <authorList>
            <person name="Levy J.L."/>
            <person name="Hassan H.M."/>
            <person name="Mendoza M.A."/>
        </authorList>
    </citation>
    <scope>NUCLEOTIDE SEQUENCE [LARGE SCALE GENOMIC DNA]</scope>
    <source>
        <strain evidence="15 25">P43</strain>
    </source>
</reference>
<dbReference type="EMBL" id="PTLS01000021">
    <property type="protein sequence ID" value="RMX26163.1"/>
    <property type="molecule type" value="Genomic_DNA"/>
</dbReference>
<evidence type="ECO:0000313" key="20">
    <source>
        <dbReference type="EMBL" id="PTV04713.1"/>
    </source>
</evidence>
<reference evidence="23" key="12">
    <citation type="submission" date="2019-04" db="EMBL/GenBank/DDBJ databases">
        <authorList>
            <person name="Bisanz J.E."/>
            <person name="Chagwedera N.D."/>
            <person name="Chawla A."/>
            <person name="Turnbaugh P.J."/>
        </authorList>
    </citation>
    <scope>NUCLEOTIDE SEQUENCE</scope>
    <source>
        <strain evidence="23">I8-5</strain>
    </source>
</reference>
<dbReference type="InterPro" id="IPR009000">
    <property type="entry name" value="Transl_B-barrel_sf"/>
</dbReference>
<evidence type="ECO:0000313" key="17">
    <source>
        <dbReference type="EMBL" id="OTA89862.1"/>
    </source>
</evidence>
<dbReference type="InterPro" id="IPR027275">
    <property type="entry name" value="PRC-brl_dom"/>
</dbReference>
<dbReference type="EMBL" id="MCNS01000008">
    <property type="protein sequence ID" value="OCX48161.1"/>
    <property type="molecule type" value="Genomic_DNA"/>
</dbReference>
<dbReference type="AlphaFoldDB" id="A0A073JMP1"/>
<dbReference type="Proteomes" id="UP000194219">
    <property type="component" value="Unassembled WGS sequence"/>
</dbReference>
<evidence type="ECO:0000313" key="15">
    <source>
        <dbReference type="EMBL" id="OCX48161.1"/>
    </source>
</evidence>
<keyword evidence="1 5" id="KW-0963">Cytoplasm</keyword>
<protein>
    <recommendedName>
        <fullName evidence="5">Ribosome maturation factor RimM</fullName>
    </recommendedName>
</protein>
<reference evidence="14 37" key="15">
    <citation type="submission" date="2020-04" db="EMBL/GenBank/DDBJ databases">
        <authorList>
            <person name="Hitch T.C.A."/>
            <person name="Wylensek D."/>
            <person name="Clavel T."/>
        </authorList>
    </citation>
    <scope>NUCLEOTIDE SEQUENCE [LARGE SCALE GENOMIC DNA]</scope>
    <source>
        <strain evidence="14 37">WCA-386-APC-4I</strain>
    </source>
</reference>
<dbReference type="GO" id="GO:0005737">
    <property type="term" value="C:cytoplasm"/>
    <property type="evidence" value="ECO:0007669"/>
    <property type="project" value="UniProtKB-SubCell"/>
</dbReference>
<dbReference type="Proteomes" id="UP000241783">
    <property type="component" value="Unassembled WGS sequence"/>
</dbReference>
<evidence type="ECO:0000313" key="8">
    <source>
        <dbReference type="EMBL" id="KEK14334.1"/>
    </source>
</evidence>
<dbReference type="Proteomes" id="UP000316394">
    <property type="component" value="Chromosome"/>
</dbReference>
<evidence type="ECO:0000313" key="26">
    <source>
        <dbReference type="Proteomes" id="UP000184174"/>
    </source>
</evidence>
<dbReference type="EMBL" id="WJMZ01000002">
    <property type="protein sequence ID" value="MRG83320.1"/>
    <property type="molecule type" value="Genomic_DNA"/>
</dbReference>
<comment type="function">
    <text evidence="5">An accessory protein needed during the final step in the assembly of 30S ribosomal subunit, possibly for assembly of the head region. Essential for efficient processing of 16S rRNA. May be needed both before and after RbfA during the maturation of 16S rRNA. It has affinity for free ribosomal 30S subunits but not for 70S ribosomes.</text>
</comment>
<dbReference type="InterPro" id="IPR011961">
    <property type="entry name" value="RimM"/>
</dbReference>
<dbReference type="Gene3D" id="2.40.30.60">
    <property type="entry name" value="RimM"/>
    <property type="match status" value="1"/>
</dbReference>
<comment type="subunit">
    <text evidence="5">Binds ribosomal protein uS19.</text>
</comment>
<evidence type="ECO:0000313" key="14">
    <source>
        <dbReference type="EMBL" id="NME21620.1"/>
    </source>
</evidence>
<keyword evidence="3 5" id="KW-0698">rRNA processing</keyword>
<dbReference type="EMBL" id="WJMV01000016">
    <property type="protein sequence ID" value="MRG75230.1"/>
    <property type="molecule type" value="Genomic_DNA"/>
</dbReference>
<dbReference type="HAMAP" id="MF_00014">
    <property type="entry name" value="Ribosome_mat_RimM"/>
    <property type="match status" value="1"/>
</dbReference>
<dbReference type="Proteomes" id="UP000244083">
    <property type="component" value="Unassembled WGS sequence"/>
</dbReference>
<evidence type="ECO:0000313" key="32">
    <source>
        <dbReference type="Proteomes" id="UP000316394"/>
    </source>
</evidence>
<evidence type="ECO:0000256" key="5">
    <source>
        <dbReference type="HAMAP-Rule" id="MF_00014"/>
    </source>
</evidence>
<dbReference type="EMBL" id="JAQTKT010000001">
    <property type="protein sequence ID" value="MDD1381533.1"/>
    <property type="molecule type" value="Genomic_DNA"/>
</dbReference>
<dbReference type="EMBL" id="SRKR01000003">
    <property type="protein sequence ID" value="TGB12141.1"/>
    <property type="molecule type" value="Genomic_DNA"/>
</dbReference>
<reference evidence="20" key="7">
    <citation type="journal article" date="2018" name="Genome Announc.">
        <title>Fifty-Six Draft Genome Sequences of 10 Lactobacillus Species from 22 Commercial Dietary Supplements.</title>
        <authorList>
            <person name="Gangiredla J."/>
            <person name="Barnaba T.J."/>
            <person name="Mammel M.K."/>
            <person name="Lacher D.W."/>
            <person name="Elkins C.A."/>
            <person name="Lampel K.A."/>
            <person name="Whitehouse C.A."/>
            <person name="Tartera C."/>
        </authorList>
    </citation>
    <scope>NUCLEOTIDE SEQUENCE</scope>
    <source>
        <strain evidence="20">DS12_10</strain>
    </source>
</reference>
<proteinExistence type="inferred from homology"/>
<evidence type="ECO:0000313" key="33">
    <source>
        <dbReference type="Proteomes" id="UP000430985"/>
    </source>
</evidence>
<dbReference type="EMBL" id="WJNE01000012">
    <property type="protein sequence ID" value="MRG69205.1"/>
    <property type="molecule type" value="Genomic_DNA"/>
</dbReference>
<dbReference type="Proteomes" id="UP000095141">
    <property type="component" value="Unassembled WGS sequence"/>
</dbReference>
<evidence type="ECO:0000313" key="19">
    <source>
        <dbReference type="EMBL" id="PTM30454.1"/>
    </source>
</evidence>
<evidence type="ECO:0000313" key="21">
    <source>
        <dbReference type="EMBL" id="QDR72327.1"/>
    </source>
</evidence>
<accession>A0A073JMP1</accession>
<evidence type="ECO:0000313" key="30">
    <source>
        <dbReference type="Proteomes" id="UP000244083"/>
    </source>
</evidence>
<dbReference type="NCBIfam" id="TIGR02273">
    <property type="entry name" value="16S_RimM"/>
    <property type="match status" value="1"/>
</dbReference>
<dbReference type="Pfam" id="PF05239">
    <property type="entry name" value="PRC"/>
    <property type="match status" value="1"/>
</dbReference>
<comment type="domain">
    <text evidence="5">The PRC barrel domain binds ribosomal protein uS19.</text>
</comment>
<comment type="similarity">
    <text evidence="5">Belongs to the RimM family.</text>
</comment>
<dbReference type="GO" id="GO:0042274">
    <property type="term" value="P:ribosomal small subunit biogenesis"/>
    <property type="evidence" value="ECO:0007669"/>
    <property type="project" value="UniProtKB-UniRule"/>
</dbReference>
<dbReference type="InterPro" id="IPR011033">
    <property type="entry name" value="PRC_barrel-like_sf"/>
</dbReference>
<feature type="domain" description="PRC-barrel" evidence="7">
    <location>
        <begin position="95"/>
        <end position="167"/>
    </location>
</feature>
<keyword evidence="2 5" id="KW-0690">Ribosome biogenesis</keyword>
<dbReference type="InterPro" id="IPR002676">
    <property type="entry name" value="RimM_N"/>
</dbReference>
<evidence type="ECO:0000313" key="13">
    <source>
        <dbReference type="EMBL" id="MRG89309.1"/>
    </source>
</evidence>
<dbReference type="EMBL" id="QAZN01000003">
    <property type="protein sequence ID" value="PTV04713.1"/>
    <property type="molecule type" value="Genomic_DNA"/>
</dbReference>
<dbReference type="GO" id="GO:0043022">
    <property type="term" value="F:ribosome binding"/>
    <property type="evidence" value="ECO:0007669"/>
    <property type="project" value="InterPro"/>
</dbReference>
<gene>
    <name evidence="5 9" type="primary">rimM</name>
    <name evidence="18" type="ORF">B5G22_01170</name>
    <name evidence="15" type="ORF">BFD03_05230</name>
    <name evidence="17" type="ORF">BHL83_04045</name>
    <name evidence="16" type="ORF">BJI45_01880</name>
    <name evidence="22" type="ORF">C5O77_03235</name>
    <name evidence="19" type="ORF">DA796_02045</name>
    <name evidence="20" type="ORF">DB325_03205</name>
    <name evidence="23" type="ORF">E5F87_01980</name>
    <name evidence="21" type="ORF">FOD75_04045</name>
    <name evidence="13" type="ORF">GIX76_04800</name>
    <name evidence="11" type="ORF">GIX79_05575</name>
    <name evidence="12" type="ORF">GIX80_02760</name>
    <name evidence="10" type="ORF">GIX83_05040</name>
    <name evidence="14" type="ORF">HF865_02700</name>
    <name evidence="8" type="ORF">LR3_00405</name>
    <name evidence="9" type="ORF">PSQ53_00805</name>
</gene>
<reference evidence="19 29" key="9">
    <citation type="submission" date="2018-03" db="EMBL/GenBank/DDBJ databases">
        <title>Genome Sequences of Lactobacillus sp. Isolates from Traditional Turkish Sourdough.</title>
        <authorList>
            <person name="Skory C.D."/>
            <person name="Dertli E."/>
        </authorList>
    </citation>
    <scope>NUCLEOTIDE SEQUENCE [LARGE SCALE GENOMIC DNA]</scope>
    <source>
        <strain evidence="19 29">E81</strain>
    </source>
</reference>
<evidence type="ECO:0000313" key="31">
    <source>
        <dbReference type="Proteomes" id="UP000276940"/>
    </source>
</evidence>
<dbReference type="Proteomes" id="UP000587270">
    <property type="component" value="Unassembled WGS sequence"/>
</dbReference>
<evidence type="ECO:0000259" key="6">
    <source>
        <dbReference type="Pfam" id="PF01782"/>
    </source>
</evidence>
<evidence type="ECO:0000256" key="2">
    <source>
        <dbReference type="ARBA" id="ARBA00022517"/>
    </source>
</evidence>
<reference evidence="16 26" key="4">
    <citation type="submission" date="2016-10" db="EMBL/GenBank/DDBJ databases">
        <title>Genome sequence of Lactobacillus reuteri 121, a source of glucan and fructan exopolysaccharides.</title>
        <authorList>
            <person name="Gangoiti J."/>
            <person name="Lammerts Van Bueren A."/>
            <person name="Dijkhuizen L."/>
        </authorList>
    </citation>
    <scope>NUCLEOTIDE SEQUENCE [LARGE SCALE GENOMIC DNA]</scope>
    <source>
        <strain evidence="16 26">121</strain>
    </source>
</reference>
<dbReference type="Proteomes" id="UP000452188">
    <property type="component" value="Unassembled WGS sequence"/>
</dbReference>
<dbReference type="EMBL" id="MIMV01000110">
    <property type="protein sequence ID" value="OTA89862.1"/>
    <property type="molecule type" value="Genomic_DNA"/>
</dbReference>
<evidence type="ECO:0000256" key="1">
    <source>
        <dbReference type="ARBA" id="ARBA00022490"/>
    </source>
</evidence>
<dbReference type="PANTHER" id="PTHR33692:SF1">
    <property type="entry name" value="RIBOSOME MATURATION FACTOR RIMM"/>
    <property type="match status" value="1"/>
</dbReference>
<dbReference type="GeneID" id="77191821"/>
<dbReference type="Proteomes" id="UP000027731">
    <property type="component" value="Unassembled WGS sequence"/>
</dbReference>
<dbReference type="OrthoDB" id="9810331at2"/>
<dbReference type="Proteomes" id="UP000184174">
    <property type="component" value="Unassembled WGS sequence"/>
</dbReference>
<evidence type="ECO:0000313" key="36">
    <source>
        <dbReference type="Proteomes" id="UP000460207"/>
    </source>
</evidence>
<organism evidence="8 24">
    <name type="scientific">Limosilactobacillus reuteri</name>
    <name type="common">Lactobacillus reuteri</name>
    <dbReference type="NCBI Taxonomy" id="1598"/>
    <lineage>
        <taxon>Bacteria</taxon>
        <taxon>Bacillati</taxon>
        <taxon>Bacillota</taxon>
        <taxon>Bacilli</taxon>
        <taxon>Lactobacillales</taxon>
        <taxon>Lactobacillaceae</taxon>
        <taxon>Limosilactobacillus</taxon>
    </lineage>
</organism>
<evidence type="ECO:0000313" key="35">
    <source>
        <dbReference type="Proteomes" id="UP000452188"/>
    </source>
</evidence>
<feature type="domain" description="RimM N-terminal" evidence="6">
    <location>
        <begin position="6"/>
        <end position="87"/>
    </location>
</feature>
<dbReference type="InterPro" id="IPR036976">
    <property type="entry name" value="RimM_N_sf"/>
</dbReference>
<dbReference type="Proteomes" id="UP000297521">
    <property type="component" value="Unassembled WGS sequence"/>
</dbReference>
<dbReference type="PATRIC" id="fig|1598.90.peg.1410"/>
<comment type="subcellular location">
    <subcellularLocation>
        <location evidence="5">Cytoplasm</location>
    </subcellularLocation>
</comment>
<evidence type="ECO:0000259" key="7">
    <source>
        <dbReference type="Pfam" id="PF05239"/>
    </source>
</evidence>
<evidence type="ECO:0000313" key="18">
    <source>
        <dbReference type="EMBL" id="OUN50005.1"/>
    </source>
</evidence>
<dbReference type="PANTHER" id="PTHR33692">
    <property type="entry name" value="RIBOSOME MATURATION FACTOR RIMM"/>
    <property type="match status" value="1"/>
</dbReference>
<evidence type="ECO:0000313" key="27">
    <source>
        <dbReference type="Proteomes" id="UP000194219"/>
    </source>
</evidence>
<reference evidence="23" key="11">
    <citation type="journal article" date="2019" name="Cell Metab.">
        <title>Nutrient sensing in CD11c cells alters the gut microbiome to regulate food intake and body mass.</title>
        <authorList>
            <person name="Chagwedera N.D."/>
            <person name="Ang Q.Y."/>
            <person name="Bisanz J.E."/>
            <person name="Leong Y.A."/>
            <person name="Ganeshan K."/>
            <person name="Cai J."/>
            <person name="Patterson A.D."/>
            <person name="Turnbaugh P.J."/>
            <person name="Chawla A."/>
        </authorList>
    </citation>
    <scope>NUCLEOTIDE SEQUENCE</scope>
    <source>
        <strain evidence="23">I8-5</strain>
    </source>
</reference>
<reference evidence="17 27" key="3">
    <citation type="submission" date="2016-09" db="EMBL/GenBank/DDBJ databases">
        <title>Lactobacillus reuteri KLR3006, genome sequencing and assembly.</title>
        <authorList>
            <person name="Lee J.-Y."/>
            <person name="Kim E.B."/>
            <person name="Choi Y.-J."/>
        </authorList>
    </citation>
    <scope>NUCLEOTIDE SEQUENCE [LARGE SCALE GENOMIC DNA]</scope>
    <source>
        <strain evidence="17 27">KLR3006</strain>
    </source>
</reference>
<name>A0A073JMP1_LIMRT</name>
<reference evidence="28" key="5">
    <citation type="submission" date="2017-04" db="EMBL/GenBank/DDBJ databases">
        <title>Function of individual gut microbiota members based on whole genome sequencing of pure cultures obtained from chicken caecum.</title>
        <authorList>
            <person name="Medvecky M."/>
            <person name="Cejkova D."/>
            <person name="Polansky O."/>
            <person name="Karasova D."/>
            <person name="Kubasova T."/>
            <person name="Cizek A."/>
            <person name="Rychlik I."/>
        </authorList>
    </citation>
    <scope>NUCLEOTIDE SEQUENCE [LARGE SCALE GENOMIC DNA]</scope>
    <source>
        <strain evidence="28">An71</strain>
    </source>
</reference>
<evidence type="ECO:0000313" key="23">
    <source>
        <dbReference type="EMBL" id="TGB12141.1"/>
    </source>
</evidence>
<reference evidence="30" key="10">
    <citation type="submission" date="2018-04" db="EMBL/GenBank/DDBJ databases">
        <title>Draft Genome Sequences of 10 Lactobacillus Species from 22 Commercial Probiotic Products.</title>
        <authorList>
            <person name="Gangiredla J."/>
            <person name="Barnaba T.J."/>
            <person name="Mammel M.K."/>
            <person name="Lacher D.W."/>
            <person name="Elkins C.A."/>
            <person name="Lampel K.A."/>
            <person name="Whitehouse C.A."/>
            <person name="Tartera C."/>
        </authorList>
    </citation>
    <scope>NUCLEOTIDE SEQUENCE [LARGE SCALE GENOMIC DNA]</scope>
    <source>
        <strain evidence="30">DS12_10</strain>
    </source>
</reference>
<evidence type="ECO:0000313" key="29">
    <source>
        <dbReference type="Proteomes" id="UP000241783"/>
    </source>
</evidence>
<dbReference type="EMBL" id="WJND01000005">
    <property type="protein sequence ID" value="MRG89309.1"/>
    <property type="molecule type" value="Genomic_DNA"/>
</dbReference>
<evidence type="ECO:0000313" key="37">
    <source>
        <dbReference type="Proteomes" id="UP000587270"/>
    </source>
</evidence>
<evidence type="ECO:0000313" key="10">
    <source>
        <dbReference type="EMBL" id="MRG69205.1"/>
    </source>
</evidence>
<dbReference type="EMBL" id="JABAFN010000005">
    <property type="protein sequence ID" value="NME21620.1"/>
    <property type="molecule type" value="Genomic_DNA"/>
</dbReference>
<dbReference type="GO" id="GO:0006364">
    <property type="term" value="P:rRNA processing"/>
    <property type="evidence" value="ECO:0007669"/>
    <property type="project" value="UniProtKB-UniRule"/>
</dbReference>
<evidence type="ECO:0000313" key="9">
    <source>
        <dbReference type="EMBL" id="MDD1381533.1"/>
    </source>
</evidence>
<dbReference type="SUPFAM" id="SSF50447">
    <property type="entry name" value="Translation proteins"/>
    <property type="match status" value="1"/>
</dbReference>
<reference evidence="21 32" key="13">
    <citation type="submission" date="2019-07" db="EMBL/GenBank/DDBJ databases">
        <title>Gastrointestinal microbiota of Peromyscus leucopus, the white-footed mouse.</title>
        <authorList>
            <person name="Milovic A."/>
            <person name="Bassam K."/>
            <person name="Barbour A.G."/>
        </authorList>
    </citation>
    <scope>NUCLEOTIDE SEQUENCE [LARGE SCALE GENOMIC DNA]</scope>
    <source>
        <strain evidence="21 32">LL7</strain>
    </source>
</reference>
<evidence type="ECO:0000313" key="12">
    <source>
        <dbReference type="EMBL" id="MRG83320.1"/>
    </source>
</evidence>
<dbReference type="Proteomes" id="UP000460207">
    <property type="component" value="Unassembled WGS sequence"/>
</dbReference>
<reference evidence="18" key="6">
    <citation type="journal article" date="2018" name="BMC Genomics">
        <title>Whole genome sequencing and function prediction of 133 gut anaerobes isolated from chicken caecum in pure cultures.</title>
        <authorList>
            <person name="Medvecky M."/>
            <person name="Cejkova D."/>
            <person name="Polansky O."/>
            <person name="Karasova D."/>
            <person name="Kubasova T."/>
            <person name="Cizek A."/>
            <person name="Rychlik I."/>
        </authorList>
    </citation>
    <scope>NUCLEOTIDE SEQUENCE</scope>
    <source>
        <strain evidence="18">An71</strain>
    </source>
</reference>
<dbReference type="SUPFAM" id="SSF50346">
    <property type="entry name" value="PRC-barrel domain"/>
    <property type="match status" value="1"/>
</dbReference>
<evidence type="ECO:0000256" key="3">
    <source>
        <dbReference type="ARBA" id="ARBA00022552"/>
    </source>
</evidence>
<sequence>MEYYNVGKIVNTHGVRGEVRVLATTDFIDERFAKGNTLYLQQSGEPLPLTIESTRQHKGFVLVKFVGYDNINDVEQFRDHELMVSADDQQPLDDGQYYYHQIIGLDVETTDGRHLGKIKEILSPGANDVWVVERPEKRDLLLPVIDDVVKNVDLDKNLVTVELMEGLE</sequence>
<reference evidence="8 24" key="1">
    <citation type="submission" date="2014-06" db="EMBL/GenBank/DDBJ databases">
        <title>Genetic determinant of reutericyclin biosynthesis of Lactobacillus reuteri.</title>
        <authorList>
            <person name="Lin X."/>
            <person name="Duar R."/>
            <person name="Walter J."/>
            <person name="Gaenzle M."/>
        </authorList>
    </citation>
    <scope>NUCLEOTIDE SEQUENCE [LARGE SCALE GENOMIC DNA]</scope>
    <source>
        <strain evidence="8 24">LTH2584</strain>
    </source>
</reference>
<reference evidence="33 34" key="14">
    <citation type="submission" date="2019-11" db="EMBL/GenBank/DDBJ databases">
        <title>Draft genome sequence of 12 host-associated Lactobacillus reuteri rodent strains.</title>
        <authorList>
            <person name="Zhang S."/>
            <person name="Ozcam M."/>
            <person name="Van Pijkeren J.P."/>
        </authorList>
    </citation>
    <scope>NUCLEOTIDE SEQUENCE [LARGE SCALE GENOMIC DNA]</scope>
    <source>
        <strain evidence="11 35">6799jm-1</strain>
        <strain evidence="12 34">L1604-1</strain>
        <strain evidence="13 36">N4I</strain>
        <strain evidence="10 33">Rat19</strain>
    </source>
</reference>
<dbReference type="Proteomes" id="UP000195868">
    <property type="component" value="Unassembled WGS sequence"/>
</dbReference>